<evidence type="ECO:0000313" key="1">
    <source>
        <dbReference type="EMBL" id="MDX8053832.1"/>
    </source>
</evidence>
<name>A0ABU4U138_9PSEU</name>
<keyword evidence="2" id="KW-1185">Reference proteome</keyword>
<reference evidence="1 2" key="1">
    <citation type="submission" date="2023-11" db="EMBL/GenBank/DDBJ databases">
        <title>Lentzea sokolovensis, sp. nov., Lentzea kristufkii, sp. nov., and Lentzea miocenensis, sp. nov., rare actinobacteria from Sokolov Coal Basin, Miocene lacustrine sediment, Czech Republic.</title>
        <authorList>
            <person name="Lara A."/>
            <person name="Kotroba L."/>
            <person name="Nouioui I."/>
            <person name="Neumann-Schaal M."/>
            <person name="Mast Y."/>
            <person name="Chronakova A."/>
        </authorList>
    </citation>
    <scope>NUCLEOTIDE SEQUENCE [LARGE SCALE GENOMIC DNA]</scope>
    <source>
        <strain evidence="1 2">BCCO 10_0798</strain>
    </source>
</reference>
<reference evidence="1 2" key="2">
    <citation type="submission" date="2023-11" db="EMBL/GenBank/DDBJ databases">
        <authorList>
            <person name="Lara A.C."/>
            <person name="Chronakova A."/>
        </authorList>
    </citation>
    <scope>NUCLEOTIDE SEQUENCE [LARGE SCALE GENOMIC DNA]</scope>
    <source>
        <strain evidence="1 2">BCCO 10_0798</strain>
    </source>
</reference>
<evidence type="ECO:0000313" key="2">
    <source>
        <dbReference type="Proteomes" id="UP001271792"/>
    </source>
</evidence>
<dbReference type="EMBL" id="JAXAVV010000017">
    <property type="protein sequence ID" value="MDX8053832.1"/>
    <property type="molecule type" value="Genomic_DNA"/>
</dbReference>
<dbReference type="Proteomes" id="UP001271792">
    <property type="component" value="Unassembled WGS sequence"/>
</dbReference>
<comment type="caution">
    <text evidence="1">The sequence shown here is derived from an EMBL/GenBank/DDBJ whole genome shotgun (WGS) entry which is preliminary data.</text>
</comment>
<sequence length="288" mass="31611">MLMPESLSLPPDLRVQVPADVLDRVEHDLGVRRGRGALVRKRRSVGTTTDRATWVRIEIRTTERVHGQGFDGLQAAESLTGIAKPAWHASCGWDDPAHGWMWRADELDLVTAQPIKPGGTLAAAPDLSNEWWSTLNASLDALSTSETDRIATLHCVPMTQARLTDAVVKMFGDVIDTTVTEWAAAHADMSWANLTAPECWLLDWEDWGLAPRGLDAAMLWSNSLAVPQLATRIQQERRADLESTTGLLAQLYFCAEALAVPPEYAGSLAQLARREADRLLVSLANRTG</sequence>
<proteinExistence type="predicted"/>
<dbReference type="RefSeq" id="WP_319987631.1">
    <property type="nucleotide sequence ID" value="NZ_JAXAVV010000017.1"/>
</dbReference>
<evidence type="ECO:0008006" key="3">
    <source>
        <dbReference type="Google" id="ProtNLM"/>
    </source>
</evidence>
<organism evidence="1 2">
    <name type="scientific">Lentzea kristufekii</name>
    <dbReference type="NCBI Taxonomy" id="3095430"/>
    <lineage>
        <taxon>Bacteria</taxon>
        <taxon>Bacillati</taxon>
        <taxon>Actinomycetota</taxon>
        <taxon>Actinomycetes</taxon>
        <taxon>Pseudonocardiales</taxon>
        <taxon>Pseudonocardiaceae</taxon>
        <taxon>Lentzea</taxon>
    </lineage>
</organism>
<gene>
    <name evidence="1" type="ORF">SK571_31065</name>
</gene>
<protein>
    <recommendedName>
        <fullName evidence="3">Phosphotransferase enzyme family protein</fullName>
    </recommendedName>
</protein>
<accession>A0ABU4U138</accession>